<keyword evidence="3 4" id="KW-0964">Secreted</keyword>
<evidence type="ECO:0000256" key="4">
    <source>
        <dbReference type="RuleBase" id="RU363099"/>
    </source>
</evidence>
<dbReference type="EMBL" id="WJXA01000013">
    <property type="protein sequence ID" value="KAF7120633.1"/>
    <property type="molecule type" value="Genomic_DNA"/>
</dbReference>
<keyword evidence="4" id="KW-0052">Apoplast</keyword>
<comment type="subcellular location">
    <subcellularLocation>
        <location evidence="4">Secreted</location>
        <location evidence="4">Extracellular space</location>
        <location evidence="4">Apoplast</location>
    </subcellularLocation>
</comment>
<evidence type="ECO:0000313" key="5">
    <source>
        <dbReference type="EMBL" id="KAF7120633.1"/>
    </source>
</evidence>
<organism evidence="5 6">
    <name type="scientific">Rhododendron simsii</name>
    <name type="common">Sims's rhododendron</name>
    <dbReference type="NCBI Taxonomy" id="118357"/>
    <lineage>
        <taxon>Eukaryota</taxon>
        <taxon>Viridiplantae</taxon>
        <taxon>Streptophyta</taxon>
        <taxon>Embryophyta</taxon>
        <taxon>Tracheophyta</taxon>
        <taxon>Spermatophyta</taxon>
        <taxon>Magnoliopsida</taxon>
        <taxon>eudicotyledons</taxon>
        <taxon>Gunneridae</taxon>
        <taxon>Pentapetalae</taxon>
        <taxon>asterids</taxon>
        <taxon>Ericales</taxon>
        <taxon>Ericaceae</taxon>
        <taxon>Ericoideae</taxon>
        <taxon>Rhodoreae</taxon>
        <taxon>Rhododendron</taxon>
    </lineage>
</organism>
<keyword evidence="4" id="KW-0732">Signal</keyword>
<protein>
    <recommendedName>
        <fullName evidence="4">Dirigent protein</fullName>
    </recommendedName>
</protein>
<dbReference type="Proteomes" id="UP000626092">
    <property type="component" value="Unassembled WGS sequence"/>
</dbReference>
<dbReference type="Pfam" id="PF03018">
    <property type="entry name" value="Dirigent"/>
    <property type="match status" value="1"/>
</dbReference>
<dbReference type="OrthoDB" id="1864232at2759"/>
<dbReference type="GO" id="GO:0009699">
    <property type="term" value="P:phenylpropanoid biosynthetic process"/>
    <property type="evidence" value="ECO:0007669"/>
    <property type="project" value="UniProtKB-ARBA"/>
</dbReference>
<comment type="similarity">
    <text evidence="1 4">Belongs to the plant dirigent protein family.</text>
</comment>
<dbReference type="GO" id="GO:0048046">
    <property type="term" value="C:apoplast"/>
    <property type="evidence" value="ECO:0007669"/>
    <property type="project" value="UniProtKB-SubCell"/>
</dbReference>
<proteinExistence type="inferred from homology"/>
<keyword evidence="6" id="KW-1185">Reference proteome</keyword>
<dbReference type="PANTHER" id="PTHR21495">
    <property type="entry name" value="NUCLEOPORIN-RELATED"/>
    <property type="match status" value="1"/>
</dbReference>
<evidence type="ECO:0000256" key="1">
    <source>
        <dbReference type="ARBA" id="ARBA00010746"/>
    </source>
</evidence>
<evidence type="ECO:0000256" key="2">
    <source>
        <dbReference type="ARBA" id="ARBA00011738"/>
    </source>
</evidence>
<accession>A0A834G6A0</accession>
<dbReference type="AlphaFoldDB" id="A0A834G6A0"/>
<evidence type="ECO:0000313" key="6">
    <source>
        <dbReference type="Proteomes" id="UP000626092"/>
    </source>
</evidence>
<dbReference type="Gene3D" id="2.40.480.10">
    <property type="entry name" value="Allene oxide cyclase-like"/>
    <property type="match status" value="1"/>
</dbReference>
<name>A0A834G6A0_RHOSS</name>
<comment type="subunit">
    <text evidence="2 4">Homodimer.</text>
</comment>
<sequence length="199" mass="21761">MASIFPTPSPIFSHLITLTFLFVLATTPAAATGEDGTFVKRVDRRLLGLKKEKLSHFKFYWHDIQSGPNPTSVPIVLPPSNKSTTGYGGVNMIDNPLTLGPKLSSKMVGRAQGLYGSASQQGVGLMMVMNFAFMEGKYNGSTITVLGRNMIFSKVREMAVIGGTGLFRFARGYVEARTSTFDLKTGDAVVEYNVYVMHY</sequence>
<dbReference type="InterPro" id="IPR044859">
    <property type="entry name" value="Allene_oxi_cyc_Dirigent"/>
</dbReference>
<comment type="caution">
    <text evidence="5">The sequence shown here is derived from an EMBL/GenBank/DDBJ whole genome shotgun (WGS) entry which is preliminary data.</text>
</comment>
<feature type="chain" id="PRO_5033109020" description="Dirigent protein" evidence="4">
    <location>
        <begin position="32"/>
        <end position="199"/>
    </location>
</feature>
<evidence type="ECO:0000256" key="3">
    <source>
        <dbReference type="ARBA" id="ARBA00022525"/>
    </source>
</evidence>
<reference evidence="5" key="1">
    <citation type="submission" date="2019-11" db="EMBL/GenBank/DDBJ databases">
        <authorList>
            <person name="Liu Y."/>
            <person name="Hou J."/>
            <person name="Li T.-Q."/>
            <person name="Guan C.-H."/>
            <person name="Wu X."/>
            <person name="Wu H.-Z."/>
            <person name="Ling F."/>
            <person name="Zhang R."/>
            <person name="Shi X.-G."/>
            <person name="Ren J.-P."/>
            <person name="Chen E.-F."/>
            <person name="Sun J.-M."/>
        </authorList>
    </citation>
    <scope>NUCLEOTIDE SEQUENCE</scope>
    <source>
        <strain evidence="5">Adult_tree_wgs_1</strain>
        <tissue evidence="5">Leaves</tissue>
    </source>
</reference>
<dbReference type="InterPro" id="IPR004265">
    <property type="entry name" value="Dirigent"/>
</dbReference>
<comment type="function">
    <text evidence="4">Dirigent proteins impart stereoselectivity on the phenoxy radical-coupling reaction, yielding optically active lignans from two molecules of coniferyl alcohol in the biosynthesis of lignans, flavonolignans, and alkaloids and thus plays a central role in plant secondary metabolism.</text>
</comment>
<feature type="signal peptide" evidence="4">
    <location>
        <begin position="1"/>
        <end position="31"/>
    </location>
</feature>
<gene>
    <name evidence="5" type="ORF">RHSIM_Rhsim13G0229400</name>
</gene>